<sequence length="314" mass="35883">MTVFNRSRYVLYSCLPYVQKQLFKSISKVLYSCNILNLLNLTCMAVWDNESIQFAQSWVPKETGIIFFIFLIFASDIRINFDKFRNCMIATVISKTIFTINPDTAEANILFNFIRQSPEMLALDDEMIDQWRSDSINLQTIIDVYTVEQLKMKTLQNGGKPEPFYGIIFAYITTLNIDNEASKVIRNRCVKCHYVINEKTNTCSFCNSTNSLDAGTVPMFASFDLLVDLTDHTGTLHFCSLSDTIAEETLGHTVQEFQALTETQKTTLKWQLLLERSKIYFKVSAFSNCESQLGFGHSLILSAQSHFMQVIVGK</sequence>
<dbReference type="InterPro" id="IPR012340">
    <property type="entry name" value="NA-bd_OB-fold"/>
</dbReference>
<dbReference type="FunFam" id="2.40.50.140:FF:000239">
    <property type="entry name" value="Meiosis specific with OB domains"/>
    <property type="match status" value="1"/>
</dbReference>
<dbReference type="Ensembl" id="ENSLLTT00000017983.1">
    <property type="protein sequence ID" value="ENSLLTP00000017337.1"/>
    <property type="gene ID" value="ENSLLTG00000013129.1"/>
</dbReference>
<gene>
    <name evidence="1" type="primary">MEIOB</name>
</gene>
<dbReference type="InterPro" id="IPR052469">
    <property type="entry name" value="MEIOB"/>
</dbReference>
<evidence type="ECO:0000313" key="1">
    <source>
        <dbReference type="Ensembl" id="ENSLLTP00000017337.1"/>
    </source>
</evidence>
<dbReference type="GeneTree" id="ENSGT00390000001723"/>
<dbReference type="GO" id="GO:0000712">
    <property type="term" value="P:resolution of meiotic recombination intermediates"/>
    <property type="evidence" value="ECO:0007669"/>
    <property type="project" value="TreeGrafter"/>
</dbReference>
<organism evidence="1 2">
    <name type="scientific">Laticauda laticaudata</name>
    <name type="common">Blue-ringed sea krait</name>
    <name type="synonym">Blue-lipped sea krait</name>
    <dbReference type="NCBI Taxonomy" id="8630"/>
    <lineage>
        <taxon>Eukaryota</taxon>
        <taxon>Metazoa</taxon>
        <taxon>Chordata</taxon>
        <taxon>Craniata</taxon>
        <taxon>Vertebrata</taxon>
        <taxon>Euteleostomi</taxon>
        <taxon>Lepidosauria</taxon>
        <taxon>Squamata</taxon>
        <taxon>Bifurcata</taxon>
        <taxon>Unidentata</taxon>
        <taxon>Episquamata</taxon>
        <taxon>Toxicofera</taxon>
        <taxon>Serpentes</taxon>
        <taxon>Colubroidea</taxon>
        <taxon>Elapidae</taxon>
        <taxon>Laticaudinae</taxon>
        <taxon>Laticauda</taxon>
    </lineage>
</organism>
<protein>
    <submittedName>
        <fullName evidence="1">Meiosis specific with OB-fold</fullName>
    </submittedName>
</protein>
<dbReference type="AlphaFoldDB" id="A0A8C5WVT6"/>
<reference evidence="1" key="1">
    <citation type="submission" date="2025-08" db="UniProtKB">
        <authorList>
            <consortium name="Ensembl"/>
        </authorList>
    </citation>
    <scope>IDENTIFICATION</scope>
</reference>
<keyword evidence="2" id="KW-1185">Reference proteome</keyword>
<evidence type="ECO:0000313" key="2">
    <source>
        <dbReference type="Proteomes" id="UP000694406"/>
    </source>
</evidence>
<dbReference type="PANTHER" id="PTHR21166">
    <property type="entry name" value="CELL DIVISION CONTROL PROTEIN 24 OB DOMAIN-CONTAINING PROTEIN-RELATED"/>
    <property type="match status" value="1"/>
</dbReference>
<dbReference type="Gene3D" id="2.40.50.140">
    <property type="entry name" value="Nucleic acid-binding proteins"/>
    <property type="match status" value="1"/>
</dbReference>
<reference evidence="1" key="2">
    <citation type="submission" date="2025-09" db="UniProtKB">
        <authorList>
            <consortium name="Ensembl"/>
        </authorList>
    </citation>
    <scope>IDENTIFICATION</scope>
</reference>
<dbReference type="GO" id="GO:0008310">
    <property type="term" value="F:single-stranded DNA 3'-5' DNA exonuclease activity"/>
    <property type="evidence" value="ECO:0007669"/>
    <property type="project" value="TreeGrafter"/>
</dbReference>
<dbReference type="Proteomes" id="UP000694406">
    <property type="component" value="Unplaced"/>
</dbReference>
<accession>A0A8C5WVT6</accession>
<dbReference type="PANTHER" id="PTHR21166:SF2">
    <property type="entry name" value="CELL DIVISION CONTROL PROTEIN 24 OB DOMAIN-CONTAINING PROTEIN-RELATED"/>
    <property type="match status" value="1"/>
</dbReference>
<dbReference type="GO" id="GO:0003697">
    <property type="term" value="F:single-stranded DNA binding"/>
    <property type="evidence" value="ECO:0007669"/>
    <property type="project" value="TreeGrafter"/>
</dbReference>
<proteinExistence type="predicted"/>
<name>A0A8C5WVT6_LATLA</name>